<keyword evidence="1" id="KW-0732">Signal</keyword>
<evidence type="ECO:0000313" key="4">
    <source>
        <dbReference type="Proteomes" id="UP000244201"/>
    </source>
</evidence>
<feature type="signal peptide" evidence="1">
    <location>
        <begin position="1"/>
        <end position="23"/>
    </location>
</feature>
<feature type="chain" id="PRO_5015326397" description="DUF1996 domain-containing protein" evidence="1">
    <location>
        <begin position="24"/>
        <end position="318"/>
    </location>
</feature>
<feature type="domain" description="DUF1996" evidence="2">
    <location>
        <begin position="82"/>
        <end position="290"/>
    </location>
</feature>
<keyword evidence="4" id="KW-1185">Reference proteome</keyword>
<evidence type="ECO:0000259" key="2">
    <source>
        <dbReference type="Pfam" id="PF09362"/>
    </source>
</evidence>
<reference evidence="3 4" key="1">
    <citation type="submission" date="2018-01" db="EMBL/GenBank/DDBJ databases">
        <title>Complete genome sequence of Streptomyces lunaelactis MM109T, a Ferroverdin A producer isolated from cave moonmilk deposits.</title>
        <authorList>
            <person name="Naome A."/>
            <person name="Martinet L."/>
            <person name="Maciejewska M."/>
            <person name="Anderssen S."/>
            <person name="Adam D."/>
            <person name="Tenconi E."/>
            <person name="Deflandre B."/>
            <person name="Arguelles-Arias A."/>
            <person name="Calusinska M."/>
            <person name="Copieters W."/>
            <person name="Karim L."/>
            <person name="Hanikenne M."/>
            <person name="Baurain D."/>
            <person name="van Wezel G."/>
            <person name="Smargiasso N."/>
            <person name="de Pauw E."/>
            <person name="Delfosse P."/>
            <person name="Rigali S."/>
        </authorList>
    </citation>
    <scope>NUCLEOTIDE SEQUENCE [LARGE SCALE GENOMIC DNA]</scope>
    <source>
        <strain evidence="3 4">MM109</strain>
    </source>
</reference>
<dbReference type="GeneID" id="55658985"/>
<dbReference type="Pfam" id="PF09362">
    <property type="entry name" value="DUF1996"/>
    <property type="match status" value="1"/>
</dbReference>
<evidence type="ECO:0000313" key="3">
    <source>
        <dbReference type="EMBL" id="AVZ75377.1"/>
    </source>
</evidence>
<dbReference type="AlphaFoldDB" id="A0A2R4T8E9"/>
<gene>
    <name evidence="3" type="ORF">SLUN_27415</name>
</gene>
<dbReference type="InterPro" id="IPR018535">
    <property type="entry name" value="DUF1996"/>
</dbReference>
<dbReference type="OrthoDB" id="581239at2"/>
<sequence>MLHRLLASTAAVIFLVTAGWVTARNDAPAPHAASRHAASGHAGHAYTFTAAQAAAIVAQAAAPLRGSEFRADCFSSHRKGDDPIVFPGQAGRSHIHEFYGNRTANASSTLQSLASGTTNCTPTVDLSSYWTPTLYKNGAPVAPERVTVYYQGITDRTRAVAHPRGLRYVVGNALASSPDQNPAARWSCVGRPESSRDFINCPPGTKLENYLDFPTCWDGKNLDSANHRDHMTYAAGQTCPASHPVVVPRLELLITWPVNGGGLTLAGTRNGANVTDQPGYTFHGDFFNAWDDGELKRRVANCIVAGYICGTDGNPIQQ</sequence>
<name>A0A2R4T8E9_9ACTN</name>
<evidence type="ECO:0000256" key="1">
    <source>
        <dbReference type="SAM" id="SignalP"/>
    </source>
</evidence>
<dbReference type="KEGG" id="slk:SLUN_27415"/>
<dbReference type="EMBL" id="CP026304">
    <property type="protein sequence ID" value="AVZ75377.1"/>
    <property type="molecule type" value="Genomic_DNA"/>
</dbReference>
<accession>A0A2R4T8E9</accession>
<proteinExistence type="predicted"/>
<dbReference type="PANTHER" id="PTHR43662:SF3">
    <property type="entry name" value="DOMAIN PROTEIN, PUTATIVE (AFU_ORTHOLOGUE AFUA_6G11970)-RELATED"/>
    <property type="match status" value="1"/>
</dbReference>
<dbReference type="Proteomes" id="UP000244201">
    <property type="component" value="Chromosome"/>
</dbReference>
<dbReference type="RefSeq" id="WP_108152673.1">
    <property type="nucleotide sequence ID" value="NZ_CP026304.1"/>
</dbReference>
<protein>
    <recommendedName>
        <fullName evidence="2">DUF1996 domain-containing protein</fullName>
    </recommendedName>
</protein>
<organism evidence="3 4">
    <name type="scientific">Streptomyces lunaelactis</name>
    <dbReference type="NCBI Taxonomy" id="1535768"/>
    <lineage>
        <taxon>Bacteria</taxon>
        <taxon>Bacillati</taxon>
        <taxon>Actinomycetota</taxon>
        <taxon>Actinomycetes</taxon>
        <taxon>Kitasatosporales</taxon>
        <taxon>Streptomycetaceae</taxon>
        <taxon>Streptomyces</taxon>
    </lineage>
</organism>
<dbReference type="PANTHER" id="PTHR43662">
    <property type="match status" value="1"/>
</dbReference>